<organism evidence="1">
    <name type="scientific">candidate division WOR-3 bacterium</name>
    <dbReference type="NCBI Taxonomy" id="2052148"/>
    <lineage>
        <taxon>Bacteria</taxon>
        <taxon>Bacteria division WOR-3</taxon>
    </lineage>
</organism>
<evidence type="ECO:0000313" key="1">
    <source>
        <dbReference type="EMBL" id="HGE99859.1"/>
    </source>
</evidence>
<proteinExistence type="predicted"/>
<dbReference type="AlphaFoldDB" id="A0A7C3Z3Q7"/>
<accession>A0A7C3Z3Q7</accession>
<sequence>MEENLLESLKNASWEVALKTYGNDHSTLIGLIVSWWVLSKRNRFALEGGPSFGYRKRGEGRGNCDALLLEGDEAKGVVEVENWDNYQKVINKIGKFFTPEYEELKSLEFGILLVYPIGPSGRGNNRRVPEPPADLVDYAKGLTSNSNHPSKTLILLILEKKFERIMSGTRRRNPYYQCTPQKIEGYLIKDGKIIKQETLAQRMRNKNA</sequence>
<gene>
    <name evidence="1" type="ORF">ENX07_07330</name>
</gene>
<dbReference type="EMBL" id="DTMQ01000044">
    <property type="protein sequence ID" value="HGE99859.1"/>
    <property type="molecule type" value="Genomic_DNA"/>
</dbReference>
<name>A0A7C3Z3Q7_UNCW3</name>
<comment type="caution">
    <text evidence="1">The sequence shown here is derived from an EMBL/GenBank/DDBJ whole genome shotgun (WGS) entry which is preliminary data.</text>
</comment>
<protein>
    <submittedName>
        <fullName evidence="1">Uncharacterized protein</fullName>
    </submittedName>
</protein>
<reference evidence="1" key="1">
    <citation type="journal article" date="2020" name="mSystems">
        <title>Genome- and Community-Level Interaction Insights into Carbon Utilization and Element Cycling Functions of Hydrothermarchaeota in Hydrothermal Sediment.</title>
        <authorList>
            <person name="Zhou Z."/>
            <person name="Liu Y."/>
            <person name="Xu W."/>
            <person name="Pan J."/>
            <person name="Luo Z.H."/>
            <person name="Li M."/>
        </authorList>
    </citation>
    <scope>NUCLEOTIDE SEQUENCE [LARGE SCALE GENOMIC DNA]</scope>
    <source>
        <strain evidence="1">SpSt-906</strain>
    </source>
</reference>